<accession>A0ABS2K838</accession>
<proteinExistence type="predicted"/>
<keyword evidence="3" id="KW-1185">Reference proteome</keyword>
<reference evidence="2" key="1">
    <citation type="submission" date="2020-10" db="EMBL/GenBank/DDBJ databases">
        <title>Phylogeny of dyella-like bacteria.</title>
        <authorList>
            <person name="Fu J."/>
        </authorList>
    </citation>
    <scope>NUCLEOTIDE SEQUENCE</scope>
    <source>
        <strain evidence="2">DHOC52</strain>
    </source>
</reference>
<comment type="caution">
    <text evidence="2">The sequence shown here is derived from an EMBL/GenBank/DDBJ whole genome shotgun (WGS) entry which is preliminary data.</text>
</comment>
<sequence length="96" mass="10306">MSDTIELLEAIGKDAKLRRASAEELADTLEQAEASDALKAAVVAADSALLAAEFGHQPMRVDQHSNTPGHEEEDPDHDDDQDHPSQPDQGKPSHGQ</sequence>
<evidence type="ECO:0000256" key="1">
    <source>
        <dbReference type="SAM" id="MobiDB-lite"/>
    </source>
</evidence>
<evidence type="ECO:0000313" key="2">
    <source>
        <dbReference type="EMBL" id="MBM7127319.1"/>
    </source>
</evidence>
<protein>
    <submittedName>
        <fullName evidence="2">Uncharacterized protein</fullName>
    </submittedName>
</protein>
<evidence type="ECO:0000313" key="3">
    <source>
        <dbReference type="Proteomes" id="UP001430149"/>
    </source>
</evidence>
<feature type="region of interest" description="Disordered" evidence="1">
    <location>
        <begin position="54"/>
        <end position="96"/>
    </location>
</feature>
<name>A0ABS2K838_9GAMM</name>
<gene>
    <name evidence="2" type="ORF">ISP19_18245</name>
</gene>
<organism evidence="2 3">
    <name type="scientific">Dyella flava</name>
    <dbReference type="NCBI Taxonomy" id="1920170"/>
    <lineage>
        <taxon>Bacteria</taxon>
        <taxon>Pseudomonadati</taxon>
        <taxon>Pseudomonadota</taxon>
        <taxon>Gammaproteobacteria</taxon>
        <taxon>Lysobacterales</taxon>
        <taxon>Rhodanobacteraceae</taxon>
        <taxon>Dyella</taxon>
    </lineage>
</organism>
<dbReference type="Proteomes" id="UP001430149">
    <property type="component" value="Unassembled WGS sequence"/>
</dbReference>
<dbReference type="EMBL" id="JADIKE010000038">
    <property type="protein sequence ID" value="MBM7127319.1"/>
    <property type="molecule type" value="Genomic_DNA"/>
</dbReference>